<sequence length="98" mass="10669">MTERTRVAPGHRRPRGSRTGTLRRAWNRGIAGGLRELSVRVRTAPVQLGYDPAKMTTEQKQQIGALYDGGPALCGMDAGAIKYGRRGLAHGTRLLRDG</sequence>
<dbReference type="EMBL" id="BAABIS010000001">
    <property type="protein sequence ID" value="GAA4835469.1"/>
    <property type="molecule type" value="Genomic_DNA"/>
</dbReference>
<comment type="caution">
    <text evidence="2">The sequence shown here is derived from an EMBL/GenBank/DDBJ whole genome shotgun (WGS) entry which is preliminary data.</text>
</comment>
<organism evidence="2 3">
    <name type="scientific">Kitasatospora terrestris</name>
    <dbReference type="NCBI Taxonomy" id="258051"/>
    <lineage>
        <taxon>Bacteria</taxon>
        <taxon>Bacillati</taxon>
        <taxon>Actinomycetota</taxon>
        <taxon>Actinomycetes</taxon>
        <taxon>Kitasatosporales</taxon>
        <taxon>Streptomycetaceae</taxon>
        <taxon>Kitasatospora</taxon>
    </lineage>
</organism>
<reference evidence="3" key="1">
    <citation type="journal article" date="2019" name="Int. J. Syst. Evol. Microbiol.">
        <title>The Global Catalogue of Microorganisms (GCM) 10K type strain sequencing project: providing services to taxonomists for standard genome sequencing and annotation.</title>
        <authorList>
            <consortium name="The Broad Institute Genomics Platform"/>
            <consortium name="The Broad Institute Genome Sequencing Center for Infectious Disease"/>
            <person name="Wu L."/>
            <person name="Ma J."/>
        </authorList>
    </citation>
    <scope>NUCLEOTIDE SEQUENCE [LARGE SCALE GENOMIC DNA]</scope>
    <source>
        <strain evidence="3">JCM 13006</strain>
    </source>
</reference>
<evidence type="ECO:0000256" key="1">
    <source>
        <dbReference type="SAM" id="MobiDB-lite"/>
    </source>
</evidence>
<dbReference type="Proteomes" id="UP001501752">
    <property type="component" value="Unassembled WGS sequence"/>
</dbReference>
<gene>
    <name evidence="2" type="ORF">GCM10023235_07750</name>
</gene>
<keyword evidence="3" id="KW-1185">Reference proteome</keyword>
<dbReference type="RefSeq" id="WP_345695328.1">
    <property type="nucleotide sequence ID" value="NZ_BAABIS010000001.1"/>
</dbReference>
<feature type="region of interest" description="Disordered" evidence="1">
    <location>
        <begin position="1"/>
        <end position="20"/>
    </location>
</feature>
<evidence type="ECO:0000313" key="2">
    <source>
        <dbReference type="EMBL" id="GAA4835469.1"/>
    </source>
</evidence>
<protein>
    <submittedName>
        <fullName evidence="2">Uncharacterized protein</fullName>
    </submittedName>
</protein>
<evidence type="ECO:0000313" key="3">
    <source>
        <dbReference type="Proteomes" id="UP001501752"/>
    </source>
</evidence>
<proteinExistence type="predicted"/>
<accession>A0ABP9DBR6</accession>
<name>A0ABP9DBR6_9ACTN</name>